<dbReference type="InterPro" id="IPR036291">
    <property type="entry name" value="NAD(P)-bd_dom_sf"/>
</dbReference>
<organism evidence="2 3">
    <name type="scientific">Rhodococcus rhodnii</name>
    <dbReference type="NCBI Taxonomy" id="38312"/>
    <lineage>
        <taxon>Bacteria</taxon>
        <taxon>Bacillati</taxon>
        <taxon>Actinomycetota</taxon>
        <taxon>Actinomycetes</taxon>
        <taxon>Mycobacteriales</taxon>
        <taxon>Nocardiaceae</taxon>
        <taxon>Rhodococcus</taxon>
    </lineage>
</organism>
<dbReference type="EMBL" id="QRCM01000001">
    <property type="protein sequence ID" value="TXG89703.1"/>
    <property type="molecule type" value="Genomic_DNA"/>
</dbReference>
<dbReference type="PANTHER" id="PTHR48079:SF6">
    <property type="entry name" value="NAD(P)-BINDING DOMAIN-CONTAINING PROTEIN-RELATED"/>
    <property type="match status" value="1"/>
</dbReference>
<dbReference type="Gene3D" id="3.40.50.720">
    <property type="entry name" value="NAD(P)-binding Rossmann-like Domain"/>
    <property type="match status" value="1"/>
</dbReference>
<name>A0A6P2CAR0_9NOCA</name>
<comment type="caution">
    <text evidence="2">The sequence shown here is derived from an EMBL/GenBank/DDBJ whole genome shotgun (WGS) entry which is preliminary data.</text>
</comment>
<evidence type="ECO:0000259" key="1">
    <source>
        <dbReference type="Pfam" id="PF01370"/>
    </source>
</evidence>
<evidence type="ECO:0000313" key="2">
    <source>
        <dbReference type="EMBL" id="TXG89703.1"/>
    </source>
</evidence>
<feature type="domain" description="NAD-dependent epimerase/dehydratase" evidence="1">
    <location>
        <begin position="3"/>
        <end position="210"/>
    </location>
</feature>
<gene>
    <name evidence="2" type="ORF">DW322_05060</name>
</gene>
<protein>
    <submittedName>
        <fullName evidence="2">NAD-dependent epimerase/dehydratase family protein</fullName>
    </submittedName>
</protein>
<dbReference type="AlphaFoldDB" id="A0A6P2CAR0"/>
<dbReference type="RefSeq" id="WP_010840150.1">
    <property type="nucleotide sequence ID" value="NZ_QRCM01000001.1"/>
</dbReference>
<dbReference type="SUPFAM" id="SSF51735">
    <property type="entry name" value="NAD(P)-binding Rossmann-fold domains"/>
    <property type="match status" value="1"/>
</dbReference>
<evidence type="ECO:0000313" key="3">
    <source>
        <dbReference type="Proteomes" id="UP000471120"/>
    </source>
</evidence>
<dbReference type="InterPro" id="IPR051783">
    <property type="entry name" value="NAD(P)-dependent_oxidoreduct"/>
</dbReference>
<dbReference type="GO" id="GO:0005737">
    <property type="term" value="C:cytoplasm"/>
    <property type="evidence" value="ECO:0007669"/>
    <property type="project" value="TreeGrafter"/>
</dbReference>
<sequence>MTVVVTGSGPVGRTVAETFAAQGEHVRVLTRSGTGPEHPNIELVTADVSDPASLGAAIPAGTTAVVHCTHGSAYRADVWRRELPAHEAVVLDAAERVGAVVVFPESLYSYDASTMPFTEDTPRNATEGKCGVRTELLAARAAAAAPTASVVASDYFGPYALADVHAGERMIAPLLQGKTVRPLGSVDVAHSFTFLPDYAAAMVAVAQRPDLWNAVWHAPTAPAPTQREMIERFADAAGLAVPRVAPLPGWTVRIGGYLSRDMRELAEMLYQFERPFEMSSAASEAALDLRPTDLQEAAETTIAWWRSRTATAAR</sequence>
<reference evidence="2 3" key="1">
    <citation type="submission" date="2018-07" db="EMBL/GenBank/DDBJ databases">
        <title>Genome sequence of Rhodococcus rhodnii ATCC 35071 from Rhodnius prolixus.</title>
        <authorList>
            <person name="Patel V."/>
            <person name="Vogel K.J."/>
        </authorList>
    </citation>
    <scope>NUCLEOTIDE SEQUENCE [LARGE SCALE GENOMIC DNA]</scope>
    <source>
        <strain evidence="2 3">ATCC 35071</strain>
    </source>
</reference>
<dbReference type="GO" id="GO:0004029">
    <property type="term" value="F:aldehyde dehydrogenase (NAD+) activity"/>
    <property type="evidence" value="ECO:0007669"/>
    <property type="project" value="TreeGrafter"/>
</dbReference>
<proteinExistence type="predicted"/>
<dbReference type="Pfam" id="PF01370">
    <property type="entry name" value="Epimerase"/>
    <property type="match status" value="1"/>
</dbReference>
<dbReference type="PANTHER" id="PTHR48079">
    <property type="entry name" value="PROTEIN YEEZ"/>
    <property type="match status" value="1"/>
</dbReference>
<dbReference type="InterPro" id="IPR001509">
    <property type="entry name" value="Epimerase_deHydtase"/>
</dbReference>
<accession>A0A6P2CAR0</accession>
<dbReference type="Proteomes" id="UP000471120">
    <property type="component" value="Unassembled WGS sequence"/>
</dbReference>